<dbReference type="EMBL" id="JAWQEG010000481">
    <property type="protein sequence ID" value="KAK3889531.1"/>
    <property type="molecule type" value="Genomic_DNA"/>
</dbReference>
<organism evidence="2 3">
    <name type="scientific">Petrolisthes cinctipes</name>
    <name type="common">Flat porcelain crab</name>
    <dbReference type="NCBI Taxonomy" id="88211"/>
    <lineage>
        <taxon>Eukaryota</taxon>
        <taxon>Metazoa</taxon>
        <taxon>Ecdysozoa</taxon>
        <taxon>Arthropoda</taxon>
        <taxon>Crustacea</taxon>
        <taxon>Multicrustacea</taxon>
        <taxon>Malacostraca</taxon>
        <taxon>Eumalacostraca</taxon>
        <taxon>Eucarida</taxon>
        <taxon>Decapoda</taxon>
        <taxon>Pleocyemata</taxon>
        <taxon>Anomura</taxon>
        <taxon>Galatheoidea</taxon>
        <taxon>Porcellanidae</taxon>
        <taxon>Petrolisthes</taxon>
    </lineage>
</organism>
<dbReference type="InterPro" id="IPR000477">
    <property type="entry name" value="RT_dom"/>
</dbReference>
<evidence type="ECO:0000259" key="1">
    <source>
        <dbReference type="PROSITE" id="PS50878"/>
    </source>
</evidence>
<evidence type="ECO:0000313" key="2">
    <source>
        <dbReference type="EMBL" id="KAK3889531.1"/>
    </source>
</evidence>
<sequence length="259" mass="29983">MIDALMDTPHHWKYIDDCTVGITINNDSPNYSPLQNILDCLQIWTRENHVTINQNKTVVMHVCTSTTPVPSPVVTIGSHSLHVVESTKLLGVTIDNELDWKLHTTNTIQASTYRLHMLKTMKSLGALHQQLRDIYTTFILPKLTYASPDWSSALNTTQMCWLERVQKRACRIILEPAYTTYQQALIVLNLSSRKERYPHDLTMFGERLLSQPRHRLLLPSALPPPSRATRRYNKLKPLINGKNRHVEEQPNTYYCKYYQ</sequence>
<gene>
    <name evidence="2" type="ORF">Pcinc_006503</name>
</gene>
<dbReference type="Proteomes" id="UP001286313">
    <property type="component" value="Unassembled WGS sequence"/>
</dbReference>
<dbReference type="PROSITE" id="PS50878">
    <property type="entry name" value="RT_POL"/>
    <property type="match status" value="1"/>
</dbReference>
<keyword evidence="3" id="KW-1185">Reference proteome</keyword>
<accession>A0AAE1GD03</accession>
<dbReference type="AlphaFoldDB" id="A0AAE1GD03"/>
<name>A0AAE1GD03_PETCI</name>
<feature type="domain" description="Reverse transcriptase" evidence="1">
    <location>
        <begin position="1"/>
        <end position="94"/>
    </location>
</feature>
<reference evidence="2" key="1">
    <citation type="submission" date="2023-10" db="EMBL/GenBank/DDBJ databases">
        <title>Genome assemblies of two species of porcelain crab, Petrolisthes cinctipes and Petrolisthes manimaculis (Anomura: Porcellanidae).</title>
        <authorList>
            <person name="Angst P."/>
        </authorList>
    </citation>
    <scope>NUCLEOTIDE SEQUENCE</scope>
    <source>
        <strain evidence="2">PB745_01</strain>
        <tissue evidence="2">Gill</tissue>
    </source>
</reference>
<dbReference type="PANTHER" id="PTHR33332">
    <property type="entry name" value="REVERSE TRANSCRIPTASE DOMAIN-CONTAINING PROTEIN"/>
    <property type="match status" value="1"/>
</dbReference>
<comment type="caution">
    <text evidence="2">The sequence shown here is derived from an EMBL/GenBank/DDBJ whole genome shotgun (WGS) entry which is preliminary data.</text>
</comment>
<proteinExistence type="predicted"/>
<evidence type="ECO:0000313" key="3">
    <source>
        <dbReference type="Proteomes" id="UP001286313"/>
    </source>
</evidence>
<protein>
    <recommendedName>
        <fullName evidence="1">Reverse transcriptase domain-containing protein</fullName>
    </recommendedName>
</protein>